<organism evidence="1 2">
    <name type="scientific">Candidatus Enterovibrio escicola</name>
    <dbReference type="NCBI Taxonomy" id="1927127"/>
    <lineage>
        <taxon>Bacteria</taxon>
        <taxon>Pseudomonadati</taxon>
        <taxon>Pseudomonadota</taxon>
        <taxon>Gammaproteobacteria</taxon>
        <taxon>Vibrionales</taxon>
        <taxon>Vibrionaceae</taxon>
        <taxon>Enterovibrio</taxon>
    </lineage>
</organism>
<name>A0A2A5T2J0_9GAMM</name>
<proteinExistence type="predicted"/>
<sequence>MQAIAHVVSWLPQFLVLFVLGLTVAEIDSMGFVIRICVQISAGKS</sequence>
<keyword evidence="2" id="KW-1185">Reference proteome</keyword>
<reference evidence="2" key="1">
    <citation type="submission" date="2017-04" db="EMBL/GenBank/DDBJ databases">
        <title>Genome evolution of the luminous symbionts of deep sea anglerfish.</title>
        <authorList>
            <person name="Hendry T.A."/>
        </authorList>
    </citation>
    <scope>NUCLEOTIDE SEQUENCE [LARGE SCALE GENOMIC DNA]</scope>
</reference>
<dbReference type="EMBL" id="NBYY01000022">
    <property type="protein sequence ID" value="PCS22351.1"/>
    <property type="molecule type" value="Genomic_DNA"/>
</dbReference>
<gene>
    <name evidence="1" type="ORF">BTN49_2080</name>
</gene>
<comment type="caution">
    <text evidence="1">The sequence shown here is derived from an EMBL/GenBank/DDBJ whole genome shotgun (WGS) entry which is preliminary data.</text>
</comment>
<evidence type="ECO:0000313" key="1">
    <source>
        <dbReference type="EMBL" id="PCS22351.1"/>
    </source>
</evidence>
<protein>
    <submittedName>
        <fullName evidence="1">Uncharacterized protein</fullName>
    </submittedName>
</protein>
<dbReference type="AlphaFoldDB" id="A0A2A5T2J0"/>
<accession>A0A2A5T2J0</accession>
<dbReference type="Proteomes" id="UP000219020">
    <property type="component" value="Unassembled WGS sequence"/>
</dbReference>
<evidence type="ECO:0000313" key="2">
    <source>
        <dbReference type="Proteomes" id="UP000219020"/>
    </source>
</evidence>